<dbReference type="GO" id="GO:0016887">
    <property type="term" value="F:ATP hydrolysis activity"/>
    <property type="evidence" value="ECO:0007669"/>
    <property type="project" value="InterPro"/>
</dbReference>
<dbReference type="InterPro" id="IPR003593">
    <property type="entry name" value="AAA+_ATPase"/>
</dbReference>
<feature type="domain" description="ABC transmembrane type-1" evidence="10">
    <location>
        <begin position="40"/>
        <end position="321"/>
    </location>
</feature>
<keyword evidence="4 11" id="KW-0067">ATP-binding</keyword>
<feature type="transmembrane region" description="Helical" evidence="8">
    <location>
        <begin position="39"/>
        <end position="61"/>
    </location>
</feature>
<dbReference type="InterPro" id="IPR027417">
    <property type="entry name" value="P-loop_NTPase"/>
</dbReference>
<dbReference type="AlphaFoldDB" id="A0A849KVX4"/>
<accession>A0A849KVX4</accession>
<dbReference type="GO" id="GO:0015421">
    <property type="term" value="F:ABC-type oligopeptide transporter activity"/>
    <property type="evidence" value="ECO:0007669"/>
    <property type="project" value="TreeGrafter"/>
</dbReference>
<evidence type="ECO:0000259" key="9">
    <source>
        <dbReference type="PROSITE" id="PS50893"/>
    </source>
</evidence>
<dbReference type="PROSITE" id="PS50929">
    <property type="entry name" value="ABC_TM1F"/>
    <property type="match status" value="1"/>
</dbReference>
<dbReference type="FunFam" id="3.40.50.300:FF:000218">
    <property type="entry name" value="Multidrug ABC transporter ATP-binding protein"/>
    <property type="match status" value="1"/>
</dbReference>
<feature type="transmembrane region" description="Helical" evidence="8">
    <location>
        <begin position="261"/>
        <end position="289"/>
    </location>
</feature>
<feature type="transmembrane region" description="Helical" evidence="8">
    <location>
        <begin position="184"/>
        <end position="203"/>
    </location>
</feature>
<evidence type="ECO:0000256" key="1">
    <source>
        <dbReference type="ARBA" id="ARBA00004651"/>
    </source>
</evidence>
<dbReference type="SMART" id="SM00382">
    <property type="entry name" value="AAA"/>
    <property type="match status" value="1"/>
</dbReference>
<dbReference type="PANTHER" id="PTHR43394:SF1">
    <property type="entry name" value="ATP-BINDING CASSETTE SUB-FAMILY B MEMBER 10, MITOCHONDRIAL"/>
    <property type="match status" value="1"/>
</dbReference>
<feature type="transmembrane region" description="Helical" evidence="8">
    <location>
        <begin position="156"/>
        <end position="178"/>
    </location>
</feature>
<dbReference type="InterPro" id="IPR011527">
    <property type="entry name" value="ABC1_TM_dom"/>
</dbReference>
<keyword evidence="5 8" id="KW-1133">Transmembrane helix</keyword>
<keyword evidence="2 8" id="KW-0812">Transmembrane</keyword>
<dbReference type="SUPFAM" id="SSF52540">
    <property type="entry name" value="P-loop containing nucleoside triphosphate hydrolases"/>
    <property type="match status" value="1"/>
</dbReference>
<keyword evidence="3" id="KW-0547">Nucleotide-binding</keyword>
<dbReference type="PROSITE" id="PS50893">
    <property type="entry name" value="ABC_TRANSPORTER_2"/>
    <property type="match status" value="1"/>
</dbReference>
<dbReference type="SUPFAM" id="SSF90123">
    <property type="entry name" value="ABC transporter transmembrane region"/>
    <property type="match status" value="1"/>
</dbReference>
<dbReference type="InterPro" id="IPR017871">
    <property type="entry name" value="ABC_transporter-like_CS"/>
</dbReference>
<gene>
    <name evidence="11" type="ORF">HMH01_02435</name>
</gene>
<dbReference type="PROSITE" id="PS00211">
    <property type="entry name" value="ABC_TRANSPORTER_1"/>
    <property type="match status" value="1"/>
</dbReference>
<keyword evidence="6 8" id="KW-0472">Membrane</keyword>
<dbReference type="Pfam" id="PF00005">
    <property type="entry name" value="ABC_tran"/>
    <property type="match status" value="1"/>
</dbReference>
<dbReference type="GO" id="GO:0005886">
    <property type="term" value="C:plasma membrane"/>
    <property type="evidence" value="ECO:0007669"/>
    <property type="project" value="UniProtKB-SubCell"/>
</dbReference>
<sequence length="612" mass="67515">MFRRFENLVDPFAEPPAGTPPATLWAYLRTQLVPFRRHLIWMAVVGAVVALIEMGLIFYSGRVVNLITDAEPAAFWAEHGLELTLAALFILFLRPLIMGLNHLLLEQTLAGNMQEQVRWRAHRHLLGQSAGFFQNDFAGRLTNRVMQMGPAVEDSVHMFFDGIWYALTYVAGALIILYGMDWRIALPLGLWLVAYVAYSRNIARRVGAASERWSDARSLVTGRVVDAYTNIESVKLFASSGREEAYVLSAMRRLRLRFQRFLRLMTEMTFVLNVMNGFLIVGVTGAAVLLWTRGAVTVGEVAAAAALTIRLNGMSGWIMWVTIRLFEHAGVIREGLRSIARPQTVVDVPGAPALALSRGTIEFRDVHHHYGRGHGGLSGVNLRIAPGQKVGLVGRSGAGKSSLVNLLLRFRDAEQGQILIDGQDIARVTQESLRRQIGMVTQDSSLLHRSVRANILYGNPDATEDQMIAAARRAEAHDFIQTLQDRHGRTGYDAQVGERGVKLSGGQRQRIAIARVILKDAPILVLDEATSALDSEVEAAIQDTLYGVMEGKTVIAIAHRLSTIARMDRIVVLDNGRVVEDGTHDALLARRGIYAGLWARQSGGFLGMDAAE</sequence>
<comment type="subcellular location">
    <subcellularLocation>
        <location evidence="1">Cell membrane</location>
        <topology evidence="1">Multi-pass membrane protein</topology>
    </subcellularLocation>
</comment>
<reference evidence="11 12" key="1">
    <citation type="submission" date="2020-05" db="EMBL/GenBank/DDBJ databases">
        <title>Gimesia benthica sp. nov., a novel planctomycete isolated from a deep-sea water sample of the Northwest Indian Ocean.</title>
        <authorList>
            <person name="Wang J."/>
            <person name="Ruan C."/>
            <person name="Song L."/>
            <person name="Zhu Y."/>
            <person name="Li A."/>
            <person name="Zheng X."/>
            <person name="Wang L."/>
            <person name="Lu Z."/>
            <person name="Huang Y."/>
            <person name="Du W."/>
            <person name="Zhou Y."/>
            <person name="Huang L."/>
            <person name="Dai X."/>
        </authorList>
    </citation>
    <scope>NUCLEOTIDE SEQUENCE [LARGE SCALE GENOMIC DNA]</scope>
    <source>
        <strain evidence="11 12">YYQ-30</strain>
    </source>
</reference>
<proteinExistence type="predicted"/>
<dbReference type="Pfam" id="PF00664">
    <property type="entry name" value="ABC_membrane"/>
    <property type="match status" value="1"/>
</dbReference>
<dbReference type="InterPro" id="IPR036640">
    <property type="entry name" value="ABC1_TM_sf"/>
</dbReference>
<dbReference type="InterPro" id="IPR039421">
    <property type="entry name" value="Type_1_exporter"/>
</dbReference>
<evidence type="ECO:0000256" key="2">
    <source>
        <dbReference type="ARBA" id="ARBA00022692"/>
    </source>
</evidence>
<evidence type="ECO:0000256" key="5">
    <source>
        <dbReference type="ARBA" id="ARBA00022989"/>
    </source>
</evidence>
<name>A0A849KVX4_9RHOB</name>
<evidence type="ECO:0000313" key="12">
    <source>
        <dbReference type="Proteomes" id="UP000572377"/>
    </source>
</evidence>
<dbReference type="EMBL" id="JABFBC010000001">
    <property type="protein sequence ID" value="NNU79285.1"/>
    <property type="molecule type" value="Genomic_DNA"/>
</dbReference>
<dbReference type="Gene3D" id="1.20.1560.10">
    <property type="entry name" value="ABC transporter type 1, transmembrane domain"/>
    <property type="match status" value="1"/>
</dbReference>
<evidence type="ECO:0000313" key="11">
    <source>
        <dbReference type="EMBL" id="NNU79285.1"/>
    </source>
</evidence>
<evidence type="ECO:0000256" key="7">
    <source>
        <dbReference type="ARBA" id="ARBA00024725"/>
    </source>
</evidence>
<dbReference type="GO" id="GO:0005524">
    <property type="term" value="F:ATP binding"/>
    <property type="evidence" value="ECO:0007669"/>
    <property type="project" value="UniProtKB-KW"/>
</dbReference>
<feature type="domain" description="ABC transporter" evidence="9">
    <location>
        <begin position="361"/>
        <end position="600"/>
    </location>
</feature>
<comment type="function">
    <text evidence="7">Part of an ABC transporter complex. Transmembrane domains (TMD) form a pore in the inner membrane and the ATP-binding domain (NBD) is responsible for energy generation.</text>
</comment>
<evidence type="ECO:0000259" key="10">
    <source>
        <dbReference type="PROSITE" id="PS50929"/>
    </source>
</evidence>
<organism evidence="11 12">
    <name type="scientific">Halovulum dunhuangense</name>
    <dbReference type="NCBI Taxonomy" id="1505036"/>
    <lineage>
        <taxon>Bacteria</taxon>
        <taxon>Pseudomonadati</taxon>
        <taxon>Pseudomonadota</taxon>
        <taxon>Alphaproteobacteria</taxon>
        <taxon>Rhodobacterales</taxon>
        <taxon>Paracoccaceae</taxon>
        <taxon>Halovulum</taxon>
    </lineage>
</organism>
<dbReference type="Gene3D" id="3.40.50.300">
    <property type="entry name" value="P-loop containing nucleotide triphosphate hydrolases"/>
    <property type="match status" value="1"/>
</dbReference>
<evidence type="ECO:0000256" key="6">
    <source>
        <dbReference type="ARBA" id="ARBA00023136"/>
    </source>
</evidence>
<dbReference type="InterPro" id="IPR003439">
    <property type="entry name" value="ABC_transporter-like_ATP-bd"/>
</dbReference>
<dbReference type="PANTHER" id="PTHR43394">
    <property type="entry name" value="ATP-DEPENDENT PERMEASE MDL1, MITOCHONDRIAL"/>
    <property type="match status" value="1"/>
</dbReference>
<dbReference type="Proteomes" id="UP000572377">
    <property type="component" value="Unassembled WGS sequence"/>
</dbReference>
<protein>
    <submittedName>
        <fullName evidence="11">ABC transporter ATP-binding protein</fullName>
    </submittedName>
</protein>
<evidence type="ECO:0000256" key="4">
    <source>
        <dbReference type="ARBA" id="ARBA00022840"/>
    </source>
</evidence>
<dbReference type="RefSeq" id="WP_171322123.1">
    <property type="nucleotide sequence ID" value="NZ_JABFBC010000001.1"/>
</dbReference>
<evidence type="ECO:0000256" key="8">
    <source>
        <dbReference type="SAM" id="Phobius"/>
    </source>
</evidence>
<comment type="caution">
    <text evidence="11">The sequence shown here is derived from an EMBL/GenBank/DDBJ whole genome shotgun (WGS) entry which is preliminary data.</text>
</comment>
<keyword evidence="12" id="KW-1185">Reference proteome</keyword>
<evidence type="ECO:0000256" key="3">
    <source>
        <dbReference type="ARBA" id="ARBA00022741"/>
    </source>
</evidence>